<name>A0A5N6YUP7_9EURO</name>
<keyword evidence="2" id="KW-1185">Reference proteome</keyword>
<dbReference type="AlphaFoldDB" id="A0A5N6YUP7"/>
<organism evidence="1 2">
    <name type="scientific">Aspergillus coremiiformis</name>
    <dbReference type="NCBI Taxonomy" id="138285"/>
    <lineage>
        <taxon>Eukaryota</taxon>
        <taxon>Fungi</taxon>
        <taxon>Dikarya</taxon>
        <taxon>Ascomycota</taxon>
        <taxon>Pezizomycotina</taxon>
        <taxon>Eurotiomycetes</taxon>
        <taxon>Eurotiomycetidae</taxon>
        <taxon>Eurotiales</taxon>
        <taxon>Aspergillaceae</taxon>
        <taxon>Aspergillus</taxon>
        <taxon>Aspergillus subgen. Circumdati</taxon>
    </lineage>
</organism>
<accession>A0A5N6YUP7</accession>
<gene>
    <name evidence="1" type="ORF">BDV28DRAFT_143112</name>
</gene>
<dbReference type="Proteomes" id="UP000327118">
    <property type="component" value="Unassembled WGS sequence"/>
</dbReference>
<reference evidence="2" key="1">
    <citation type="submission" date="2019-04" db="EMBL/GenBank/DDBJ databases">
        <title>Friends and foes A comparative genomics studyof 23 Aspergillus species from section Flavi.</title>
        <authorList>
            <consortium name="DOE Joint Genome Institute"/>
            <person name="Kjaerbolling I."/>
            <person name="Vesth T."/>
            <person name="Frisvad J.C."/>
            <person name="Nybo J.L."/>
            <person name="Theobald S."/>
            <person name="Kildgaard S."/>
            <person name="Isbrandt T."/>
            <person name="Kuo A."/>
            <person name="Sato A."/>
            <person name="Lyhne E.K."/>
            <person name="Kogle M.E."/>
            <person name="Wiebenga A."/>
            <person name="Kun R.S."/>
            <person name="Lubbers R.J."/>
            <person name="Makela M.R."/>
            <person name="Barry K."/>
            <person name="Chovatia M."/>
            <person name="Clum A."/>
            <person name="Daum C."/>
            <person name="Haridas S."/>
            <person name="He G."/>
            <person name="LaButti K."/>
            <person name="Lipzen A."/>
            <person name="Mondo S."/>
            <person name="Riley R."/>
            <person name="Salamov A."/>
            <person name="Simmons B.A."/>
            <person name="Magnuson J.K."/>
            <person name="Henrissat B."/>
            <person name="Mortensen U.H."/>
            <person name="Larsen T.O."/>
            <person name="Devries R.P."/>
            <person name="Grigoriev I.V."/>
            <person name="Machida M."/>
            <person name="Baker S.E."/>
            <person name="Andersen M.R."/>
        </authorList>
    </citation>
    <scope>NUCLEOTIDE SEQUENCE [LARGE SCALE GENOMIC DNA]</scope>
    <source>
        <strain evidence="2">CBS 553.77</strain>
    </source>
</reference>
<evidence type="ECO:0000313" key="1">
    <source>
        <dbReference type="EMBL" id="KAE8348613.1"/>
    </source>
</evidence>
<evidence type="ECO:0000313" key="2">
    <source>
        <dbReference type="Proteomes" id="UP000327118"/>
    </source>
</evidence>
<protein>
    <submittedName>
        <fullName evidence="1">Uncharacterized protein</fullName>
    </submittedName>
</protein>
<sequence>MMKNKSKSIWNLWIICLAVEQIRLVLLITAQGLANINLPLAYIVHLLHSPFHVPPPPLFPGSG</sequence>
<proteinExistence type="predicted"/>
<dbReference type="EMBL" id="ML739436">
    <property type="protein sequence ID" value="KAE8348613.1"/>
    <property type="molecule type" value="Genomic_DNA"/>
</dbReference>